<evidence type="ECO:0000313" key="2">
    <source>
        <dbReference type="Proteomes" id="UP000663193"/>
    </source>
</evidence>
<reference evidence="2" key="1">
    <citation type="journal article" date="2021" name="BMC Genomics">
        <title>Chromosome-level genome assembly and manually-curated proteome of model necrotroph Parastagonospora nodorum Sn15 reveals a genome-wide trove of candidate effector homologs, and redundancy of virulence-related functions within an accessory chromosome.</title>
        <authorList>
            <person name="Bertazzoni S."/>
            <person name="Jones D.A.B."/>
            <person name="Phan H.T."/>
            <person name="Tan K.-C."/>
            <person name="Hane J.K."/>
        </authorList>
    </citation>
    <scope>NUCLEOTIDE SEQUENCE [LARGE SCALE GENOMIC DNA]</scope>
    <source>
        <strain evidence="2">SN15 / ATCC MYA-4574 / FGSC 10173)</strain>
    </source>
</reference>
<accession>A0A7U2I5H6</accession>
<protein>
    <submittedName>
        <fullName evidence="1">Uncharacterized protein</fullName>
    </submittedName>
</protein>
<dbReference type="VEuPathDB" id="FungiDB:JI435_415410"/>
<keyword evidence="2" id="KW-1185">Reference proteome</keyword>
<dbReference type="Proteomes" id="UP000663193">
    <property type="component" value="Chromosome 11"/>
</dbReference>
<proteinExistence type="predicted"/>
<evidence type="ECO:0000313" key="1">
    <source>
        <dbReference type="EMBL" id="QRD00607.1"/>
    </source>
</evidence>
<dbReference type="EMBL" id="CP069033">
    <property type="protein sequence ID" value="QRD00607.1"/>
    <property type="molecule type" value="Genomic_DNA"/>
</dbReference>
<sequence length="74" mass="8511">MLEFGFGDLLPQDMLFMSSWALEISRQFERPVLTAIHVKVGRYAAHFLAALMERTQQAEWGTGKLQCFGRHLRA</sequence>
<gene>
    <name evidence="1" type="ORF">JI435_415410</name>
</gene>
<name>A0A7U2I5H6_PHANO</name>
<dbReference type="AlphaFoldDB" id="A0A7U2I5H6"/>
<organism evidence="1 2">
    <name type="scientific">Phaeosphaeria nodorum (strain SN15 / ATCC MYA-4574 / FGSC 10173)</name>
    <name type="common">Glume blotch fungus</name>
    <name type="synonym">Parastagonospora nodorum</name>
    <dbReference type="NCBI Taxonomy" id="321614"/>
    <lineage>
        <taxon>Eukaryota</taxon>
        <taxon>Fungi</taxon>
        <taxon>Dikarya</taxon>
        <taxon>Ascomycota</taxon>
        <taxon>Pezizomycotina</taxon>
        <taxon>Dothideomycetes</taxon>
        <taxon>Pleosporomycetidae</taxon>
        <taxon>Pleosporales</taxon>
        <taxon>Pleosporineae</taxon>
        <taxon>Phaeosphaeriaceae</taxon>
        <taxon>Parastagonospora</taxon>
    </lineage>
</organism>